<dbReference type="InterPro" id="IPR001173">
    <property type="entry name" value="Glyco_trans_2-like"/>
</dbReference>
<dbReference type="InterPro" id="IPR019734">
    <property type="entry name" value="TPR_rpt"/>
</dbReference>
<name>A0A1W1XET5_9BACT</name>
<evidence type="ECO:0000313" key="3">
    <source>
        <dbReference type="EMBL" id="SMC22439.1"/>
    </source>
</evidence>
<dbReference type="STRING" id="1121390.SAMN02746041_01453"/>
<dbReference type="SUPFAM" id="SSF53448">
    <property type="entry name" value="Nucleotide-diphospho-sugar transferases"/>
    <property type="match status" value="1"/>
</dbReference>
<dbReference type="SMART" id="SM00028">
    <property type="entry name" value="TPR"/>
    <property type="match status" value="2"/>
</dbReference>
<dbReference type="CDD" id="cd02511">
    <property type="entry name" value="Beta4Glucosyltransferase"/>
    <property type="match status" value="1"/>
</dbReference>
<dbReference type="InterPro" id="IPR029044">
    <property type="entry name" value="Nucleotide-diphossugar_trans"/>
</dbReference>
<dbReference type="OrthoDB" id="9790457at2"/>
<dbReference type="Pfam" id="PF00535">
    <property type="entry name" value="Glycos_transf_2"/>
    <property type="match status" value="1"/>
</dbReference>
<dbReference type="Gene3D" id="1.25.40.10">
    <property type="entry name" value="Tetratricopeptide repeat domain"/>
    <property type="match status" value="2"/>
</dbReference>
<keyword evidence="4" id="KW-1185">Reference proteome</keyword>
<organism evidence="3 4">
    <name type="scientific">Desulfacinum hydrothermale DSM 13146</name>
    <dbReference type="NCBI Taxonomy" id="1121390"/>
    <lineage>
        <taxon>Bacteria</taxon>
        <taxon>Pseudomonadati</taxon>
        <taxon>Thermodesulfobacteriota</taxon>
        <taxon>Syntrophobacteria</taxon>
        <taxon>Syntrophobacterales</taxon>
        <taxon>Syntrophobacteraceae</taxon>
        <taxon>Desulfacinum</taxon>
    </lineage>
</organism>
<gene>
    <name evidence="3" type="ORF">SAMN02746041_01453</name>
</gene>
<dbReference type="PANTHER" id="PTHR43630">
    <property type="entry name" value="POLY-BETA-1,6-N-ACETYL-D-GLUCOSAMINE SYNTHASE"/>
    <property type="match status" value="1"/>
</dbReference>
<dbReference type="SUPFAM" id="SSF48452">
    <property type="entry name" value="TPR-like"/>
    <property type="match status" value="2"/>
</dbReference>
<comment type="similarity">
    <text evidence="1">Belongs to the glycosyltransferase 2 family. WaaE/KdtX subfamily.</text>
</comment>
<evidence type="ECO:0000259" key="2">
    <source>
        <dbReference type="Pfam" id="PF00535"/>
    </source>
</evidence>
<sequence length="544" mass="61921">MRDASGSLSVCMIVKNEASNICQALESFRDFADEIIVVDTGSTDDTAALAASFTPHVYHYPWHDDFAAARNFSFRQARCDYFLWMDADDRVDALNAAKINALKKQFDGRRAFAFELQDIRNGELYRSLMQIRCIPNRQDVRFKGRVHESIDWDGLEKELRPVDVDIVITHHGYNDPLLLEKKVRRNIRLFLKELEEGRDDATLHYYLALSYRHAGNHPAAIRHMQKAVYHLEKRMFHSEKDADDLLRNQWLDAQLFLVQEWLECGKNGDARRLLAKITCESALDPLTLFRIGTSYQSLEAHADALRFLTRVDPEKQKPTALPTPRIGPAQVAARIALSLFCLDREEEALRSITLLDGTGARKEAWENLGVWAAEAGRYGLGKTAFEKALELGDLTALGWEQWGVVWERMGDMPRAETCWRKALELDQAAEGAAIHLANLLWRSNRSDESFEMFRRLVHQGCCQVPVLLAYGIMACDRHDSSALGKIRENLAVFLGLEKPNGAQARLVFHGLAHHLEEQEKDGLARLARRLARWEESVNGQTNLA</sequence>
<proteinExistence type="inferred from homology"/>
<dbReference type="RefSeq" id="WP_084057214.1">
    <property type="nucleotide sequence ID" value="NZ_FWXF01000006.1"/>
</dbReference>
<evidence type="ECO:0000256" key="1">
    <source>
        <dbReference type="ARBA" id="ARBA00038494"/>
    </source>
</evidence>
<dbReference type="Proteomes" id="UP000192783">
    <property type="component" value="Unassembled WGS sequence"/>
</dbReference>
<dbReference type="AlphaFoldDB" id="A0A1W1XET5"/>
<reference evidence="3 4" key="1">
    <citation type="submission" date="2017-04" db="EMBL/GenBank/DDBJ databases">
        <authorList>
            <person name="Afonso C.L."/>
            <person name="Miller P.J."/>
            <person name="Scott M.A."/>
            <person name="Spackman E."/>
            <person name="Goraichik I."/>
            <person name="Dimitrov K.M."/>
            <person name="Suarez D.L."/>
            <person name="Swayne D.E."/>
        </authorList>
    </citation>
    <scope>NUCLEOTIDE SEQUENCE [LARGE SCALE GENOMIC DNA]</scope>
    <source>
        <strain evidence="3 4">DSM 13146</strain>
    </source>
</reference>
<evidence type="ECO:0000313" key="4">
    <source>
        <dbReference type="Proteomes" id="UP000192783"/>
    </source>
</evidence>
<feature type="domain" description="Glycosyltransferase 2-like" evidence="2">
    <location>
        <begin position="9"/>
        <end position="92"/>
    </location>
</feature>
<accession>A0A1W1XET5</accession>
<dbReference type="Gene3D" id="3.90.550.10">
    <property type="entry name" value="Spore Coat Polysaccharide Biosynthesis Protein SpsA, Chain A"/>
    <property type="match status" value="1"/>
</dbReference>
<keyword evidence="3" id="KW-0808">Transferase</keyword>
<dbReference type="InterPro" id="IPR011990">
    <property type="entry name" value="TPR-like_helical_dom_sf"/>
</dbReference>
<protein>
    <submittedName>
        <fullName evidence="3">Glycosyltransferase involved in cell wall bisynthesis</fullName>
    </submittedName>
</protein>
<dbReference type="PANTHER" id="PTHR43630:SF2">
    <property type="entry name" value="GLYCOSYLTRANSFERASE"/>
    <property type="match status" value="1"/>
</dbReference>
<dbReference type="EMBL" id="FWXF01000006">
    <property type="protein sequence ID" value="SMC22439.1"/>
    <property type="molecule type" value="Genomic_DNA"/>
</dbReference>
<dbReference type="GO" id="GO:0016740">
    <property type="term" value="F:transferase activity"/>
    <property type="evidence" value="ECO:0007669"/>
    <property type="project" value="UniProtKB-KW"/>
</dbReference>